<dbReference type="PANTHER" id="PTHR43806:SF11">
    <property type="entry name" value="CEREVISIN-RELATED"/>
    <property type="match status" value="1"/>
</dbReference>
<evidence type="ECO:0000256" key="6">
    <source>
        <dbReference type="RuleBase" id="RU003355"/>
    </source>
</evidence>
<protein>
    <recommendedName>
        <fullName evidence="7">Peptidase S8/S53 domain-containing protein</fullName>
    </recommendedName>
</protein>
<dbReference type="AlphaFoldDB" id="A0A4U0U602"/>
<dbReference type="InterPro" id="IPR034193">
    <property type="entry name" value="PCSK9_ProteinaseK-like"/>
</dbReference>
<evidence type="ECO:0000313" key="8">
    <source>
        <dbReference type="EMBL" id="KAK0306208.1"/>
    </source>
</evidence>
<dbReference type="STRING" id="329885.A0A4U0U602"/>
<dbReference type="GO" id="GO:0006508">
    <property type="term" value="P:proteolysis"/>
    <property type="evidence" value="ECO:0007669"/>
    <property type="project" value="UniProtKB-KW"/>
</dbReference>
<dbReference type="CDD" id="cd04077">
    <property type="entry name" value="Peptidases_S8_PCSK9_ProteinaseK_like"/>
    <property type="match status" value="1"/>
</dbReference>
<sequence>MSDISIVEEATSIAKARPSKRQSGLGYDTRPNAPWGLQRISTAATVSGSAKAMDYTYSYASGGLGQGADIYIVDTGIYTQHNAFGGRASVVWSHNNDTTDSDGHGTHVAGTAAGDVLGVASNANIFGVKALDSGGGGWSSNVIAGIDYIIQSHDARKANTPENNTHFIGSVISMSLASSGPVQAINLAIQAAIHAGIHTVVAAGNDHSDACNSSPASSGGLRGGAITVGSIGMNAHVSSFSNYGDCVDVYAPGEDVISAWIGGRDMVNSLSGTSMATPHVTGIVACAMQGNATLAGDPGLMKEWVRMMGLGVSTGGDGDGGVVVANNGVKGGSGGGGGGDGMIGL</sequence>
<feature type="active site" description="Charge relay system" evidence="5">
    <location>
        <position position="104"/>
    </location>
</feature>
<feature type="active site" description="Charge relay system" evidence="5">
    <location>
        <position position="74"/>
    </location>
</feature>
<organism evidence="10 11">
    <name type="scientific">Friedmanniomyces endolithicus</name>
    <dbReference type="NCBI Taxonomy" id="329885"/>
    <lineage>
        <taxon>Eukaryota</taxon>
        <taxon>Fungi</taxon>
        <taxon>Dikarya</taxon>
        <taxon>Ascomycota</taxon>
        <taxon>Pezizomycotina</taxon>
        <taxon>Dothideomycetes</taxon>
        <taxon>Dothideomycetidae</taxon>
        <taxon>Mycosphaerellales</taxon>
        <taxon>Teratosphaeriaceae</taxon>
        <taxon>Friedmanniomyces</taxon>
    </lineage>
</organism>
<dbReference type="Gene3D" id="3.40.50.200">
    <property type="entry name" value="Peptidase S8/S53 domain"/>
    <property type="match status" value="1"/>
</dbReference>
<dbReference type="PRINTS" id="PR00723">
    <property type="entry name" value="SUBTILISIN"/>
</dbReference>
<evidence type="ECO:0000313" key="11">
    <source>
        <dbReference type="Proteomes" id="UP000310066"/>
    </source>
</evidence>
<evidence type="ECO:0000256" key="2">
    <source>
        <dbReference type="ARBA" id="ARBA00022670"/>
    </source>
</evidence>
<dbReference type="Proteomes" id="UP000310066">
    <property type="component" value="Unassembled WGS sequence"/>
</dbReference>
<evidence type="ECO:0000259" key="7">
    <source>
        <dbReference type="Pfam" id="PF00082"/>
    </source>
</evidence>
<dbReference type="InterPro" id="IPR000209">
    <property type="entry name" value="Peptidase_S8/S53_dom"/>
</dbReference>
<dbReference type="GO" id="GO:0004252">
    <property type="term" value="F:serine-type endopeptidase activity"/>
    <property type="evidence" value="ECO:0007669"/>
    <property type="project" value="UniProtKB-UniRule"/>
</dbReference>
<dbReference type="PROSITE" id="PS00136">
    <property type="entry name" value="SUBTILASE_ASP"/>
    <property type="match status" value="1"/>
</dbReference>
<reference evidence="10 11" key="1">
    <citation type="submission" date="2017-03" db="EMBL/GenBank/DDBJ databases">
        <title>Genomes of endolithic fungi from Antarctica.</title>
        <authorList>
            <person name="Coleine C."/>
            <person name="Masonjones S."/>
            <person name="Stajich J.E."/>
        </authorList>
    </citation>
    <scope>NUCLEOTIDE SEQUENCE [LARGE SCALE GENOMIC DNA]</scope>
    <source>
        <strain evidence="10 11">CCFEE 5311</strain>
    </source>
</reference>
<dbReference type="OrthoDB" id="206201at2759"/>
<evidence type="ECO:0000313" key="9">
    <source>
        <dbReference type="EMBL" id="KAK0957308.1"/>
    </source>
</evidence>
<proteinExistence type="inferred from homology"/>
<dbReference type="SUPFAM" id="SSF52743">
    <property type="entry name" value="Subtilisin-like"/>
    <property type="match status" value="1"/>
</dbReference>
<keyword evidence="4 5" id="KW-0720">Serine protease</keyword>
<feature type="active site" description="Charge relay system" evidence="5">
    <location>
        <position position="274"/>
    </location>
</feature>
<reference evidence="9" key="3">
    <citation type="submission" date="2023-06" db="EMBL/GenBank/DDBJ databases">
        <title>Black Yeasts Isolated from many extreme environments.</title>
        <authorList>
            <person name="Coleine C."/>
            <person name="Stajich J.E."/>
            <person name="Selbmann L."/>
        </authorList>
    </citation>
    <scope>NUCLEOTIDE SEQUENCE</scope>
    <source>
        <strain evidence="9">CCFEE 5200</strain>
    </source>
</reference>
<dbReference type="InterPro" id="IPR023828">
    <property type="entry name" value="Peptidase_S8_Ser-AS"/>
</dbReference>
<dbReference type="PROSITE" id="PS00138">
    <property type="entry name" value="SUBTILASE_SER"/>
    <property type="match status" value="1"/>
</dbReference>
<dbReference type="Pfam" id="PF00082">
    <property type="entry name" value="Peptidase_S8"/>
    <property type="match status" value="1"/>
</dbReference>
<dbReference type="EMBL" id="NAJP01000101">
    <property type="protein sequence ID" value="TKA30601.1"/>
    <property type="molecule type" value="Genomic_DNA"/>
</dbReference>
<name>A0A4U0U602_9PEZI</name>
<evidence type="ECO:0000256" key="3">
    <source>
        <dbReference type="ARBA" id="ARBA00022801"/>
    </source>
</evidence>
<dbReference type="InterPro" id="IPR022398">
    <property type="entry name" value="Peptidase_S8_His-AS"/>
</dbReference>
<dbReference type="Proteomes" id="UP001175353">
    <property type="component" value="Unassembled WGS sequence"/>
</dbReference>
<gene>
    <name evidence="10" type="ORF">B0A54_15186</name>
    <name evidence="8" type="ORF">LTR82_016506</name>
    <name evidence="9" type="ORF">LTR91_021950</name>
</gene>
<dbReference type="PROSITE" id="PS00137">
    <property type="entry name" value="SUBTILASE_HIS"/>
    <property type="match status" value="1"/>
</dbReference>
<dbReference type="EMBL" id="JAUJLE010000409">
    <property type="protein sequence ID" value="KAK0957308.1"/>
    <property type="molecule type" value="Genomic_DNA"/>
</dbReference>
<evidence type="ECO:0000256" key="4">
    <source>
        <dbReference type="ARBA" id="ARBA00022825"/>
    </source>
</evidence>
<keyword evidence="12" id="KW-1185">Reference proteome</keyword>
<dbReference type="InterPro" id="IPR050131">
    <property type="entry name" value="Peptidase_S8_subtilisin-like"/>
</dbReference>
<comment type="similarity">
    <text evidence="1 5 6">Belongs to the peptidase S8 family.</text>
</comment>
<evidence type="ECO:0000256" key="5">
    <source>
        <dbReference type="PROSITE-ProRule" id="PRU01240"/>
    </source>
</evidence>
<keyword evidence="3 5" id="KW-0378">Hydrolase</keyword>
<accession>A0A4U0U602</accession>
<reference evidence="8" key="2">
    <citation type="submission" date="2021-12" db="EMBL/GenBank/DDBJ databases">
        <title>Black yeast isolated from Biological Soil Crust.</title>
        <authorList>
            <person name="Kurbessoian T."/>
        </authorList>
    </citation>
    <scope>NUCLEOTIDE SEQUENCE</scope>
    <source>
        <strain evidence="8">CCFEE 5208</strain>
    </source>
</reference>
<dbReference type="PANTHER" id="PTHR43806">
    <property type="entry name" value="PEPTIDASE S8"/>
    <property type="match status" value="1"/>
</dbReference>
<dbReference type="EMBL" id="JASUXU010000106">
    <property type="protein sequence ID" value="KAK0306208.1"/>
    <property type="molecule type" value="Genomic_DNA"/>
</dbReference>
<dbReference type="InterPro" id="IPR023827">
    <property type="entry name" value="Peptidase_S8_Asp-AS"/>
</dbReference>
<dbReference type="PROSITE" id="PS51892">
    <property type="entry name" value="SUBTILASE"/>
    <property type="match status" value="1"/>
</dbReference>
<comment type="caution">
    <text evidence="10">The sequence shown here is derived from an EMBL/GenBank/DDBJ whole genome shotgun (WGS) entry which is preliminary data.</text>
</comment>
<keyword evidence="2 5" id="KW-0645">Protease</keyword>
<evidence type="ECO:0000313" key="10">
    <source>
        <dbReference type="EMBL" id="TKA30601.1"/>
    </source>
</evidence>
<dbReference type="Proteomes" id="UP001168146">
    <property type="component" value="Unassembled WGS sequence"/>
</dbReference>
<dbReference type="InterPro" id="IPR036852">
    <property type="entry name" value="Peptidase_S8/S53_dom_sf"/>
</dbReference>
<dbReference type="InterPro" id="IPR015500">
    <property type="entry name" value="Peptidase_S8_subtilisin-rel"/>
</dbReference>
<evidence type="ECO:0000313" key="12">
    <source>
        <dbReference type="Proteomes" id="UP001175353"/>
    </source>
</evidence>
<evidence type="ECO:0000256" key="1">
    <source>
        <dbReference type="ARBA" id="ARBA00011073"/>
    </source>
</evidence>
<feature type="domain" description="Peptidase S8/S53" evidence="7">
    <location>
        <begin position="65"/>
        <end position="294"/>
    </location>
</feature>